<feature type="transmembrane region" description="Helical" evidence="6">
    <location>
        <begin position="252"/>
        <end position="271"/>
    </location>
</feature>
<proteinExistence type="inferred from homology"/>
<protein>
    <submittedName>
        <fullName evidence="7">Uncharacterized protein</fullName>
    </submittedName>
</protein>
<accession>A0ABR0U8Q3</accession>
<feature type="transmembrane region" description="Helical" evidence="6">
    <location>
        <begin position="224"/>
        <end position="246"/>
    </location>
</feature>
<evidence type="ECO:0000313" key="7">
    <source>
        <dbReference type="EMBL" id="KAK6118833.1"/>
    </source>
</evidence>
<dbReference type="InterPro" id="IPR007749">
    <property type="entry name" value="DUF677"/>
</dbReference>
<reference evidence="7 8" key="1">
    <citation type="journal article" date="2021" name="Comput. Struct. Biotechnol. J.">
        <title>De novo genome assembly of the potent medicinal plant Rehmannia glutinosa using nanopore technology.</title>
        <authorList>
            <person name="Ma L."/>
            <person name="Dong C."/>
            <person name="Song C."/>
            <person name="Wang X."/>
            <person name="Zheng X."/>
            <person name="Niu Y."/>
            <person name="Chen S."/>
            <person name="Feng W."/>
        </authorList>
    </citation>
    <scope>NUCLEOTIDE SEQUENCE [LARGE SCALE GENOMIC DNA]</scope>
    <source>
        <strain evidence="7">DH-2019</strain>
    </source>
</reference>
<comment type="similarity">
    <text evidence="2">Belongs to the UPF0496 family.</text>
</comment>
<dbReference type="EMBL" id="JABTTQ020003297">
    <property type="protein sequence ID" value="KAK6118833.1"/>
    <property type="molecule type" value="Genomic_DNA"/>
</dbReference>
<dbReference type="PANTHER" id="PTHR31113">
    <property type="entry name" value="UPF0496 PROTEIN 3-RELATED"/>
    <property type="match status" value="1"/>
</dbReference>
<dbReference type="Pfam" id="PF05055">
    <property type="entry name" value="DUF677"/>
    <property type="match status" value="1"/>
</dbReference>
<keyword evidence="3 6" id="KW-0812">Transmembrane</keyword>
<evidence type="ECO:0000256" key="1">
    <source>
        <dbReference type="ARBA" id="ARBA00004370"/>
    </source>
</evidence>
<evidence type="ECO:0000256" key="6">
    <source>
        <dbReference type="SAM" id="Phobius"/>
    </source>
</evidence>
<evidence type="ECO:0000256" key="3">
    <source>
        <dbReference type="ARBA" id="ARBA00022692"/>
    </source>
</evidence>
<keyword evidence="4 6" id="KW-1133">Transmembrane helix</keyword>
<comment type="caution">
    <text evidence="7">The sequence shown here is derived from an EMBL/GenBank/DDBJ whole genome shotgun (WGS) entry which is preliminary data.</text>
</comment>
<evidence type="ECO:0000256" key="5">
    <source>
        <dbReference type="ARBA" id="ARBA00023136"/>
    </source>
</evidence>
<keyword evidence="5 6" id="KW-0472">Membrane</keyword>
<evidence type="ECO:0000256" key="4">
    <source>
        <dbReference type="ARBA" id="ARBA00022989"/>
    </source>
</evidence>
<evidence type="ECO:0000313" key="8">
    <source>
        <dbReference type="Proteomes" id="UP001318860"/>
    </source>
</evidence>
<dbReference type="Proteomes" id="UP001318860">
    <property type="component" value="Unassembled WGS sequence"/>
</dbReference>
<keyword evidence="8" id="KW-1185">Reference proteome</keyword>
<organism evidence="7 8">
    <name type="scientific">Rehmannia glutinosa</name>
    <name type="common">Chinese foxglove</name>
    <dbReference type="NCBI Taxonomy" id="99300"/>
    <lineage>
        <taxon>Eukaryota</taxon>
        <taxon>Viridiplantae</taxon>
        <taxon>Streptophyta</taxon>
        <taxon>Embryophyta</taxon>
        <taxon>Tracheophyta</taxon>
        <taxon>Spermatophyta</taxon>
        <taxon>Magnoliopsida</taxon>
        <taxon>eudicotyledons</taxon>
        <taxon>Gunneridae</taxon>
        <taxon>Pentapetalae</taxon>
        <taxon>asterids</taxon>
        <taxon>lamiids</taxon>
        <taxon>Lamiales</taxon>
        <taxon>Orobanchaceae</taxon>
        <taxon>Rehmannieae</taxon>
        <taxon>Rehmannia</taxon>
    </lineage>
</organism>
<dbReference type="PANTHER" id="PTHR31113:SF20">
    <property type="entry name" value="UPF0496 PROTEIN 2-RELATED"/>
    <property type="match status" value="1"/>
</dbReference>
<evidence type="ECO:0000256" key="2">
    <source>
        <dbReference type="ARBA" id="ARBA00009074"/>
    </source>
</evidence>
<name>A0ABR0U8Q3_REHGL</name>
<comment type="subcellular location">
    <subcellularLocation>
        <location evidence="1">Membrane</location>
    </subcellularLocation>
</comment>
<gene>
    <name evidence="7" type="ORF">DH2020_047420</name>
</gene>
<sequence>MRKMLWSKIGFSSRKKGRHGKEDVNSLKRKSSVNQEYKDAFRTKSYTELCDKAQNQLEIRKCTLDKGQSFSSSSPSTPISSPYSPSHINHVHLSEYLLDPPQETLTPILEDSNLHRFLIDYFDTSHEAGRVCESVLQNIRQVGVNYRAIKNIIKLIELYPDSTSWTDNQYDTLYKNLASVAAHNNPFSSTPEKLLELHDTHVHLLHRLTSQCRKTKRRTKFFKYIKRGLATFLAMGAGAIAVALLVLALHSMVGMVATPGLVACCLGLFMIKKSKRRKRESKRTGLEETQLDIAARGVYTLINDFDTMGQLVKGLHNEMESRRFVAEICVQKGKNEILKEVVQEFQMNESCFLEQLEELKKHVYLCFLNINRSRRLLVREFNEK</sequence>